<keyword evidence="1" id="KW-0245">EGF-like domain</keyword>
<sequence length="70" mass="7227">QTTNLCIIPICPAGCGTGQCVQPNKCMCAGSKRPSSQCGDDDQCKGGCLNGGRCIGQDRCTCSYGYTGQN</sequence>
<proteinExistence type="predicted"/>
<evidence type="ECO:0000259" key="2">
    <source>
        <dbReference type="PROSITE" id="PS50026"/>
    </source>
</evidence>
<dbReference type="Gene3D" id="2.10.25.10">
    <property type="entry name" value="Laminin"/>
    <property type="match status" value="2"/>
</dbReference>
<comment type="caution">
    <text evidence="1">Lacks conserved residue(s) required for the propagation of feature annotation.</text>
</comment>
<dbReference type="AlphaFoldDB" id="A0A0B6YEH8"/>
<evidence type="ECO:0000256" key="1">
    <source>
        <dbReference type="PROSITE-ProRule" id="PRU00076"/>
    </source>
</evidence>
<feature type="non-terminal residue" evidence="3">
    <location>
        <position position="1"/>
    </location>
</feature>
<evidence type="ECO:0000313" key="3">
    <source>
        <dbReference type="EMBL" id="CEK54627.1"/>
    </source>
</evidence>
<feature type="non-terminal residue" evidence="3">
    <location>
        <position position="70"/>
    </location>
</feature>
<reference evidence="3" key="1">
    <citation type="submission" date="2014-12" db="EMBL/GenBank/DDBJ databases">
        <title>Insight into the proteome of Arion vulgaris.</title>
        <authorList>
            <person name="Aradska J."/>
            <person name="Bulat T."/>
            <person name="Smidak R."/>
            <person name="Sarate P."/>
            <person name="Gangsoo J."/>
            <person name="Sialana F."/>
            <person name="Bilban M."/>
            <person name="Lubec G."/>
        </authorList>
    </citation>
    <scope>NUCLEOTIDE SEQUENCE</scope>
    <source>
        <tissue evidence="3">Skin</tissue>
    </source>
</reference>
<accession>A0A0B6YEH8</accession>
<organism evidence="3">
    <name type="scientific">Arion vulgaris</name>
    <dbReference type="NCBI Taxonomy" id="1028688"/>
    <lineage>
        <taxon>Eukaryota</taxon>
        <taxon>Metazoa</taxon>
        <taxon>Spiralia</taxon>
        <taxon>Lophotrochozoa</taxon>
        <taxon>Mollusca</taxon>
        <taxon>Gastropoda</taxon>
        <taxon>Heterobranchia</taxon>
        <taxon>Euthyneura</taxon>
        <taxon>Panpulmonata</taxon>
        <taxon>Eupulmonata</taxon>
        <taxon>Stylommatophora</taxon>
        <taxon>Helicina</taxon>
        <taxon>Arionoidea</taxon>
        <taxon>Arionidae</taxon>
        <taxon>Arion</taxon>
    </lineage>
</organism>
<protein>
    <recommendedName>
        <fullName evidence="2">EGF-like domain-containing protein</fullName>
    </recommendedName>
</protein>
<gene>
    <name evidence="3" type="primary">ORF23289</name>
</gene>
<feature type="disulfide bond" evidence="1">
    <location>
        <begin position="44"/>
        <end position="54"/>
    </location>
</feature>
<name>A0A0B6YEH8_9EUPU</name>
<dbReference type="EMBL" id="HACG01007762">
    <property type="protein sequence ID" value="CEK54627.1"/>
    <property type="molecule type" value="Transcribed_RNA"/>
</dbReference>
<keyword evidence="1" id="KW-1015">Disulfide bond</keyword>
<feature type="domain" description="EGF-like" evidence="2">
    <location>
        <begin position="40"/>
        <end position="69"/>
    </location>
</feature>
<dbReference type="PROSITE" id="PS50026">
    <property type="entry name" value="EGF_3"/>
    <property type="match status" value="1"/>
</dbReference>
<dbReference type="InterPro" id="IPR000742">
    <property type="entry name" value="EGF"/>
</dbReference>